<keyword evidence="7" id="KW-0175">Coiled coil</keyword>
<organism evidence="10 11">
    <name type="scientific">Yersinia mollaretii (strain ATCC 43969 / DSM 18520 / CIP 103324 / CNY 7263 / WAIP 204)</name>
    <dbReference type="NCBI Taxonomy" id="349967"/>
    <lineage>
        <taxon>Bacteria</taxon>
        <taxon>Pseudomonadati</taxon>
        <taxon>Pseudomonadota</taxon>
        <taxon>Gammaproteobacteria</taxon>
        <taxon>Enterobacterales</taxon>
        <taxon>Yersiniaceae</taxon>
        <taxon>Yersinia</taxon>
    </lineage>
</organism>
<feature type="coiled-coil region" evidence="7">
    <location>
        <begin position="246"/>
        <end position="273"/>
    </location>
</feature>
<dbReference type="SUPFAM" id="SSF51230">
    <property type="entry name" value="Single hybrid motif"/>
    <property type="match status" value="1"/>
</dbReference>
<dbReference type="PROSITE" id="PS00543">
    <property type="entry name" value="HLYD_FAMILY"/>
    <property type="match status" value="1"/>
</dbReference>
<evidence type="ECO:0000256" key="2">
    <source>
        <dbReference type="ARBA" id="ARBA00009477"/>
    </source>
</evidence>
<evidence type="ECO:0000313" key="10">
    <source>
        <dbReference type="EMBL" id="EEQ10875.1"/>
    </source>
</evidence>
<gene>
    <name evidence="10" type="ORF">ymoll0001_1810</name>
</gene>
<evidence type="ECO:0000259" key="9">
    <source>
        <dbReference type="Pfam" id="PF25917"/>
    </source>
</evidence>
<keyword evidence="3" id="KW-0813">Transport</keyword>
<dbReference type="Proteomes" id="UP000003027">
    <property type="component" value="Unassembled WGS sequence"/>
</dbReference>
<dbReference type="InterPro" id="IPR006144">
    <property type="entry name" value="Secretion_HlyD_CS"/>
</dbReference>
<dbReference type="Gene3D" id="2.40.50.100">
    <property type="match status" value="1"/>
</dbReference>
<reference evidence="10" key="1">
    <citation type="submission" date="2008-12" db="EMBL/GenBank/DDBJ databases">
        <title>Annotation of the Yersinia mollaretii ATCC 43969 genome.</title>
        <authorList>
            <person name="Read T.D."/>
            <person name="Akmal A."/>
            <person name="Bishop-Lilly K."/>
            <person name="Chen P.E."/>
            <person name="Cook C."/>
            <person name="Kiley M.P."/>
            <person name="Lentz S."/>
            <person name="Mateczun A."/>
            <person name="Nagarajan N."/>
            <person name="Nolan N."/>
            <person name="Osborne B.I."/>
            <person name="Pop M."/>
            <person name="Sozhamannan S."/>
            <person name="Stewart A.C."/>
            <person name="Sulakvelidze A."/>
            <person name="Thomason B."/>
            <person name="Willner K."/>
            <person name="Zwick M.E."/>
        </authorList>
    </citation>
    <scope>NUCLEOTIDE SEQUENCE [LARGE SCALE GENOMIC DNA]</scope>
    <source>
        <strain evidence="10">ATCC 43969</strain>
    </source>
</reference>
<keyword evidence="4 8" id="KW-0812">Transmembrane</keyword>
<evidence type="ECO:0000313" key="11">
    <source>
        <dbReference type="Proteomes" id="UP000003027"/>
    </source>
</evidence>
<evidence type="ECO:0000256" key="1">
    <source>
        <dbReference type="ARBA" id="ARBA00004167"/>
    </source>
</evidence>
<name>A0ABM9YAF6_YERMW</name>
<dbReference type="InterPro" id="IPR050739">
    <property type="entry name" value="MFP"/>
</dbReference>
<dbReference type="InterPro" id="IPR011053">
    <property type="entry name" value="Single_hybrid_motif"/>
</dbReference>
<dbReference type="PANTHER" id="PTHR30386:SF28">
    <property type="entry name" value="EXPORTED PROTEIN"/>
    <property type="match status" value="1"/>
</dbReference>
<feature type="domain" description="Multidrug resistance protein MdtA-like barrel-sandwich hybrid" evidence="9">
    <location>
        <begin position="88"/>
        <end position="306"/>
    </location>
</feature>
<feature type="transmembrane region" description="Helical" evidence="8">
    <location>
        <begin position="42"/>
        <end position="64"/>
    </location>
</feature>
<comment type="caution">
    <text evidence="10">The sequence shown here is derived from an EMBL/GenBank/DDBJ whole genome shotgun (WGS) entry which is preliminary data.</text>
</comment>
<evidence type="ECO:0000256" key="8">
    <source>
        <dbReference type="SAM" id="Phobius"/>
    </source>
</evidence>
<comment type="similarity">
    <text evidence="2">Belongs to the membrane fusion protein (MFP) (TC 8.A.1) family.</text>
</comment>
<evidence type="ECO:0000256" key="6">
    <source>
        <dbReference type="ARBA" id="ARBA00023136"/>
    </source>
</evidence>
<keyword evidence="5 8" id="KW-1133">Transmembrane helix</keyword>
<dbReference type="EMBL" id="AALD02000013">
    <property type="protein sequence ID" value="EEQ10875.1"/>
    <property type="molecule type" value="Genomic_DNA"/>
</dbReference>
<evidence type="ECO:0000256" key="4">
    <source>
        <dbReference type="ARBA" id="ARBA00022692"/>
    </source>
</evidence>
<protein>
    <submittedName>
        <fullName evidence="10">Auxiliary transport protein, membrane fusion protein (MFP) family</fullName>
    </submittedName>
</protein>
<keyword evidence="11" id="KW-1185">Reference proteome</keyword>
<dbReference type="PANTHER" id="PTHR30386">
    <property type="entry name" value="MEMBRANE FUSION SUBUNIT OF EMRAB-TOLC MULTIDRUG EFFLUX PUMP"/>
    <property type="match status" value="1"/>
</dbReference>
<sequence>MWCFLLIDYIDVNKMGSHMFRQEAFDYQVTKWTGKALLISGVSPWVVATLSLVIIVILLTAIIFGDYTRRINVYGEVTTFPRSINIFASQQGFITQVLVNVGDEVVKGDVLYQIDVSKVTDSGRVSKNSQQAIERQLVQIESIIKKIENNKIVTLNHIQDKKRKYEVAYKQSSLLVKESQQNVESMRKVAESYSEYQRKGLITNEQVISQKISYYQQQSTFQSLYSQNMQEALQITNLDSEIITRAADFDNQISQYQLQYGDLQRQLAETDATGALVVNAPVAGRIESLSVTTGQMVNMGDSLAQLVPGTNTIYYLVLWLPNNAVPYVAKGDHVNIRYDAFPFEKFGQFSGRIDTLSTVPASLQEMDSYSNTPLRHPSMGSESYYKTLVLIDKTQLSHQGKVLYLAGGMKAQSTLFLEKRPLYQWMFSPFYDMKKSLIGPINE</sequence>
<proteinExistence type="inferred from homology"/>
<dbReference type="PRINTS" id="PR01490">
    <property type="entry name" value="RTXTOXIND"/>
</dbReference>
<dbReference type="Pfam" id="PF25917">
    <property type="entry name" value="BSH_RND"/>
    <property type="match status" value="1"/>
</dbReference>
<comment type="subcellular location">
    <subcellularLocation>
        <location evidence="1">Membrane</location>
        <topology evidence="1">Single-pass membrane protein</topology>
    </subcellularLocation>
</comment>
<evidence type="ECO:0000256" key="3">
    <source>
        <dbReference type="ARBA" id="ARBA00022448"/>
    </source>
</evidence>
<evidence type="ECO:0000256" key="7">
    <source>
        <dbReference type="SAM" id="Coils"/>
    </source>
</evidence>
<accession>A0ABM9YAF6</accession>
<keyword evidence="6 8" id="KW-0472">Membrane</keyword>
<dbReference type="InterPro" id="IPR058625">
    <property type="entry name" value="MdtA-like_BSH"/>
</dbReference>
<evidence type="ECO:0000256" key="5">
    <source>
        <dbReference type="ARBA" id="ARBA00022989"/>
    </source>
</evidence>